<organism evidence="3 4">
    <name type="scientific">Cryomyces minteri</name>
    <dbReference type="NCBI Taxonomy" id="331657"/>
    <lineage>
        <taxon>Eukaryota</taxon>
        <taxon>Fungi</taxon>
        <taxon>Dikarya</taxon>
        <taxon>Ascomycota</taxon>
        <taxon>Pezizomycotina</taxon>
        <taxon>Dothideomycetes</taxon>
        <taxon>Dothideomycetes incertae sedis</taxon>
        <taxon>Cryomyces</taxon>
    </lineage>
</organism>
<keyword evidence="2" id="KW-0812">Transmembrane</keyword>
<accession>A0A4V5NIQ2</accession>
<dbReference type="EMBL" id="NAJN01000368">
    <property type="protein sequence ID" value="TKA74309.1"/>
    <property type="molecule type" value="Genomic_DNA"/>
</dbReference>
<reference evidence="3 4" key="1">
    <citation type="submission" date="2017-03" db="EMBL/GenBank/DDBJ databases">
        <title>Genomes of endolithic fungi from Antarctica.</title>
        <authorList>
            <person name="Coleine C."/>
            <person name="Masonjones S."/>
            <person name="Stajich J.E."/>
        </authorList>
    </citation>
    <scope>NUCLEOTIDE SEQUENCE [LARGE SCALE GENOMIC DNA]</scope>
    <source>
        <strain evidence="3 4">CCFEE 5187</strain>
    </source>
</reference>
<keyword evidence="2" id="KW-0472">Membrane</keyword>
<evidence type="ECO:0000256" key="2">
    <source>
        <dbReference type="SAM" id="Phobius"/>
    </source>
</evidence>
<comment type="caution">
    <text evidence="3">The sequence shown here is derived from an EMBL/GenBank/DDBJ whole genome shotgun (WGS) entry which is preliminary data.</text>
</comment>
<feature type="region of interest" description="Disordered" evidence="1">
    <location>
        <begin position="189"/>
        <end position="227"/>
    </location>
</feature>
<sequence length="281" mass="31379">MASSTAAAPQLPATIPLGGDVHSASEWRTRSMAQLARSVHNETFSEFMAAAEARAGPERSIAPSVRSELSDSQRQLTKRRTKTFFIVFALLQALLISTTVALVFFVQDAAKRSPKAGHIVWLTLSATWLLCLGMFLRVLWRYRRDRKRMAVSMKDAEVKKFKKIAREREREVRLIVVYSRRIQEEIRNESRAAGASSRPPLSMRPEAMGREDKENAPPPAHAFLGQGNGLDSVQSDLNVLENLKKDLDTGSLSAAQRELRHARSMARILPWLNSVSAGDEV</sequence>
<name>A0A4V5NIQ2_9PEZI</name>
<evidence type="ECO:0000313" key="3">
    <source>
        <dbReference type="EMBL" id="TKA74309.1"/>
    </source>
</evidence>
<feature type="transmembrane region" description="Helical" evidence="2">
    <location>
        <begin position="118"/>
        <end position="140"/>
    </location>
</feature>
<keyword evidence="2" id="KW-1133">Transmembrane helix</keyword>
<keyword evidence="4" id="KW-1185">Reference proteome</keyword>
<gene>
    <name evidence="3" type="ORF">B0A49_07604</name>
</gene>
<dbReference type="Proteomes" id="UP000308768">
    <property type="component" value="Unassembled WGS sequence"/>
</dbReference>
<dbReference type="OrthoDB" id="5430921at2759"/>
<evidence type="ECO:0000256" key="1">
    <source>
        <dbReference type="SAM" id="MobiDB-lite"/>
    </source>
</evidence>
<feature type="transmembrane region" description="Helical" evidence="2">
    <location>
        <begin position="84"/>
        <end position="106"/>
    </location>
</feature>
<dbReference type="AlphaFoldDB" id="A0A4V5NIQ2"/>
<evidence type="ECO:0000313" key="4">
    <source>
        <dbReference type="Proteomes" id="UP000308768"/>
    </source>
</evidence>
<protein>
    <submittedName>
        <fullName evidence="3">Uncharacterized protein</fullName>
    </submittedName>
</protein>
<proteinExistence type="predicted"/>